<evidence type="ECO:0000313" key="1">
    <source>
        <dbReference type="EMBL" id="AND42900.1"/>
    </source>
</evidence>
<reference evidence="1 2" key="1">
    <citation type="submission" date="2016-04" db="EMBL/GenBank/DDBJ databases">
        <title>Complete genome sequence of Bacillus oceanisediminis strain 2691.</title>
        <authorList>
            <person name="Jeong H."/>
            <person name="Kim H.J."/>
            <person name="Lee D.-W."/>
        </authorList>
    </citation>
    <scope>NUCLEOTIDE SEQUENCE [LARGE SCALE GENOMIC DNA]</scope>
    <source>
        <strain evidence="1 2">2691</strain>
        <plasmid evidence="2">pbo1</plasmid>
    </source>
</reference>
<accession>A0A160MHQ9</accession>
<dbReference type="PIRSF" id="PIRSF034934">
    <property type="entry name" value="AbiF_AbiD"/>
    <property type="match status" value="1"/>
</dbReference>
<evidence type="ECO:0000313" key="2">
    <source>
        <dbReference type="Proteomes" id="UP000077856"/>
    </source>
</evidence>
<dbReference type="EMBL" id="CP015507">
    <property type="protein sequence ID" value="AND42900.1"/>
    <property type="molecule type" value="Genomic_DNA"/>
</dbReference>
<dbReference type="InterPro" id="IPR011664">
    <property type="entry name" value="Abi_system_AbiD/AbiF-like"/>
</dbReference>
<dbReference type="KEGG" id="bon:A361_27345"/>
<dbReference type="Pfam" id="PF07751">
    <property type="entry name" value="Abi_2"/>
    <property type="match status" value="1"/>
</dbReference>
<dbReference type="AlphaFoldDB" id="A0A160MHQ9"/>
<geneLocation type="plasmid" evidence="2">
    <name>pbo1</name>
</geneLocation>
<dbReference type="eggNOG" id="COG4823">
    <property type="taxonomic scope" value="Bacteria"/>
</dbReference>
<dbReference type="RefSeq" id="WP_019381017.1">
    <property type="nucleotide sequence ID" value="NZ_CP015507.1"/>
</dbReference>
<organism evidence="1 2">
    <name type="scientific">Cytobacillus oceanisediminis 2691</name>
    <dbReference type="NCBI Taxonomy" id="1196031"/>
    <lineage>
        <taxon>Bacteria</taxon>
        <taxon>Bacillati</taxon>
        <taxon>Bacillota</taxon>
        <taxon>Bacilli</taxon>
        <taxon>Bacillales</taxon>
        <taxon>Bacillaceae</taxon>
        <taxon>Cytobacillus</taxon>
    </lineage>
</organism>
<gene>
    <name evidence="1" type="ORF">A361_27345</name>
</gene>
<sequence length="301" mass="35970">MTSERDKSKIKPPTTFKEQVELYKGRKLYIEDSEYAENTLQRVNYYRLTAYGLTLKDPLIKDDYVAGSSFNKMLSIYDFDRRLRLLLLGAMETIEIAFRTHISYETAHKFGPLGYRDKENFINEKFHQDSLSELDMLIEKSRRGELFVEHHFKKYDGEFPIWAAIEVTSFGFLSKFYRNLKEDLKRHIAKNYYNVPYLYMESWLQTLSNVRNVCAHYGRLYNKQLTFKPKLFRDEFKHFSNQYIYSGIYITERLLTRTEGNRFITDLDALISEYESDIDFVHIGFPSNWKKLLEKANKKKP</sequence>
<protein>
    <recommendedName>
        <fullName evidence="3">CAAX protease</fullName>
    </recommendedName>
</protein>
<proteinExistence type="predicted"/>
<name>A0A160MHQ9_9BACI</name>
<dbReference type="Proteomes" id="UP000077856">
    <property type="component" value="Plasmid pBO1"/>
</dbReference>
<keyword evidence="1" id="KW-0614">Plasmid</keyword>
<evidence type="ECO:0008006" key="3">
    <source>
        <dbReference type="Google" id="ProtNLM"/>
    </source>
</evidence>
<dbReference type="InterPro" id="IPR017034">
    <property type="entry name" value="Abi_system_AbiD/AbiF"/>
</dbReference>